<sequence length="203" mass="22838">MSTPNAETWAEALTMFEWRYSYVLVGARTHQDWVRDVAAVMRRGTADPRSWEGIDSDEGGEERLEDPNFPFVLPPSDPEGAAAWRAALWEVPRTSVERLLVMLATTWLDVPSERARNHFDTRRPELERRARVILSRFPEGTSFYTNSGYPGSHGVRGGDPDAAAPDFYEATTGCTPFSQYDWDLGLIAVSEAEVGIFWSFDAT</sequence>
<keyword evidence="2" id="KW-1185">Reference proteome</keyword>
<protein>
    <submittedName>
        <fullName evidence="1">Uncharacterized protein</fullName>
    </submittedName>
</protein>
<reference evidence="1 2" key="1">
    <citation type="submission" date="2023-10" db="EMBL/GenBank/DDBJ databases">
        <title>Characterization of rhizosphere-enriched actinobacteria from wheat plants lab-grown on chernevaya soil.</title>
        <authorList>
            <person name="Tikhonova E.N."/>
            <person name="Konopkin A."/>
            <person name="Kravchenko I.K."/>
        </authorList>
    </citation>
    <scope>NUCLEOTIDE SEQUENCE [LARGE SCALE GENOMIC DNA]</scope>
    <source>
        <strain evidence="1 2">RR29</strain>
    </source>
</reference>
<comment type="caution">
    <text evidence="1">The sequence shown here is derived from an EMBL/GenBank/DDBJ whole genome shotgun (WGS) entry which is preliminary data.</text>
</comment>
<name>A0ABU4F932_9ACTN</name>
<organism evidence="1 2">
    <name type="scientific">Streptomyces prunicolor</name>
    <dbReference type="NCBI Taxonomy" id="67348"/>
    <lineage>
        <taxon>Bacteria</taxon>
        <taxon>Bacillati</taxon>
        <taxon>Actinomycetota</taxon>
        <taxon>Actinomycetes</taxon>
        <taxon>Kitasatosporales</taxon>
        <taxon>Streptomycetaceae</taxon>
        <taxon>Streptomyces</taxon>
    </lineage>
</organism>
<evidence type="ECO:0000313" key="2">
    <source>
        <dbReference type="Proteomes" id="UP001187346"/>
    </source>
</evidence>
<dbReference type="Proteomes" id="UP001187346">
    <property type="component" value="Unassembled WGS sequence"/>
</dbReference>
<dbReference type="EMBL" id="JAWMAJ010000017">
    <property type="protein sequence ID" value="MDV7215795.1"/>
    <property type="molecule type" value="Genomic_DNA"/>
</dbReference>
<evidence type="ECO:0000313" key="1">
    <source>
        <dbReference type="EMBL" id="MDV7215795.1"/>
    </source>
</evidence>
<accession>A0ABU4F932</accession>
<proteinExistence type="predicted"/>
<gene>
    <name evidence="1" type="ORF">R5A26_07510</name>
</gene>
<dbReference type="RefSeq" id="WP_317770551.1">
    <property type="nucleotide sequence ID" value="NZ_JAWMAJ010000017.1"/>
</dbReference>